<keyword evidence="9 11" id="KW-0496">Mitochondrion</keyword>
<dbReference type="Pfam" id="PF06212">
    <property type="entry name" value="GRIM-19"/>
    <property type="match status" value="1"/>
</dbReference>
<proteinExistence type="inferred from homology"/>
<keyword evidence="3 11" id="KW-0813">Transport</keyword>
<dbReference type="OrthoDB" id="3308at2759"/>
<keyword evidence="4 11" id="KW-0679">Respiratory chain</keyword>
<sequence>MSSIPTQDIGAPGKYPAFRYQRYLPKRGPSGAALFLGLLGVVSFGMYHHLESKKEWRELKREKIWSRLHLVPLLQAEQDRDTYRREEAMKAREAEIMKDVPGWEVGKSVYNTDRYVPRTVPLYIPEDK</sequence>
<evidence type="ECO:0000256" key="6">
    <source>
        <dbReference type="ARBA" id="ARBA00022792"/>
    </source>
</evidence>
<evidence type="ECO:0000256" key="2">
    <source>
        <dbReference type="ARBA" id="ARBA00007312"/>
    </source>
</evidence>
<evidence type="ECO:0000256" key="5">
    <source>
        <dbReference type="ARBA" id="ARBA00022692"/>
    </source>
</evidence>
<keyword evidence="13" id="KW-1185">Reference proteome</keyword>
<evidence type="ECO:0000256" key="7">
    <source>
        <dbReference type="ARBA" id="ARBA00022982"/>
    </source>
</evidence>
<keyword evidence="8 11" id="KW-1133">Transmembrane helix</keyword>
<evidence type="ECO:0000256" key="4">
    <source>
        <dbReference type="ARBA" id="ARBA00022660"/>
    </source>
</evidence>
<comment type="subcellular location">
    <subcellularLocation>
        <location evidence="1 11">Mitochondrion inner membrane</location>
        <topology evidence="1 11">Single-pass membrane protein</topology>
        <orientation evidence="1 11">Matrix side</orientation>
    </subcellularLocation>
</comment>
<feature type="transmembrane region" description="Helical" evidence="11">
    <location>
        <begin position="32"/>
        <end position="50"/>
    </location>
</feature>
<evidence type="ECO:0000256" key="11">
    <source>
        <dbReference type="RuleBase" id="RU368034"/>
    </source>
</evidence>
<dbReference type="PANTHER" id="PTHR12966">
    <property type="entry name" value="NADH DEHYDROGENASE UBIQUINONE 1 ALPHA SUBCOMPLEX SUBUNIT 13"/>
    <property type="match status" value="1"/>
</dbReference>
<dbReference type="EMBL" id="ML002442">
    <property type="protein sequence ID" value="RKP37821.1"/>
    <property type="molecule type" value="Genomic_DNA"/>
</dbReference>
<keyword evidence="6 11" id="KW-0999">Mitochondrion inner membrane</keyword>
<dbReference type="GO" id="GO:0005743">
    <property type="term" value="C:mitochondrial inner membrane"/>
    <property type="evidence" value="ECO:0007669"/>
    <property type="project" value="UniProtKB-SubCell"/>
</dbReference>
<accession>A0A4P9ZXQ7</accession>
<protein>
    <recommendedName>
        <fullName evidence="11">NADH dehydrogenase [ubiquinone] 1 alpha subcomplex subunit 13</fullName>
    </recommendedName>
</protein>
<name>A0A4P9ZXQ7_9FUNG</name>
<organism evidence="12 13">
    <name type="scientific">Dimargaris cristalligena</name>
    <dbReference type="NCBI Taxonomy" id="215637"/>
    <lineage>
        <taxon>Eukaryota</taxon>
        <taxon>Fungi</taxon>
        <taxon>Fungi incertae sedis</taxon>
        <taxon>Zoopagomycota</taxon>
        <taxon>Kickxellomycotina</taxon>
        <taxon>Dimargaritomycetes</taxon>
        <taxon>Dimargaritales</taxon>
        <taxon>Dimargaritaceae</taxon>
        <taxon>Dimargaris</taxon>
    </lineage>
</organism>
<evidence type="ECO:0000313" key="13">
    <source>
        <dbReference type="Proteomes" id="UP000268162"/>
    </source>
</evidence>
<keyword evidence="7 11" id="KW-0249">Electron transport</keyword>
<dbReference type="PANTHER" id="PTHR12966:SF0">
    <property type="entry name" value="NADH DEHYDROGENASE [UBIQUINONE] 1 ALPHA SUBCOMPLEX SUBUNIT 13"/>
    <property type="match status" value="1"/>
</dbReference>
<evidence type="ECO:0000256" key="3">
    <source>
        <dbReference type="ARBA" id="ARBA00022448"/>
    </source>
</evidence>
<keyword evidence="5 11" id="KW-0812">Transmembrane</keyword>
<gene>
    <name evidence="12" type="ORF">BJ085DRAFT_27759</name>
</gene>
<evidence type="ECO:0000256" key="10">
    <source>
        <dbReference type="ARBA" id="ARBA00023136"/>
    </source>
</evidence>
<dbReference type="GO" id="GO:0045271">
    <property type="term" value="C:respiratory chain complex I"/>
    <property type="evidence" value="ECO:0007669"/>
    <property type="project" value="UniProtKB-UniRule"/>
</dbReference>
<evidence type="ECO:0000256" key="9">
    <source>
        <dbReference type="ARBA" id="ARBA00023128"/>
    </source>
</evidence>
<keyword evidence="10 11" id="KW-0472">Membrane</keyword>
<comment type="similarity">
    <text evidence="2 11">Belongs to the complex I NDUFA13 subunit family.</text>
</comment>
<evidence type="ECO:0000313" key="12">
    <source>
        <dbReference type="EMBL" id="RKP37821.1"/>
    </source>
</evidence>
<evidence type="ECO:0000256" key="1">
    <source>
        <dbReference type="ARBA" id="ARBA00004298"/>
    </source>
</evidence>
<comment type="function">
    <text evidence="11">Complex I functions in the transfer of electrons from NADH to the respiratory chain. Accessory subunit of the mitochondrial membrane respiratory chain NADH dehydrogenase (Complex I), that is believed not to be involved in catalysis.</text>
</comment>
<reference evidence="13" key="1">
    <citation type="journal article" date="2018" name="Nat. Microbiol.">
        <title>Leveraging single-cell genomics to expand the fungal tree of life.</title>
        <authorList>
            <person name="Ahrendt S.R."/>
            <person name="Quandt C.A."/>
            <person name="Ciobanu D."/>
            <person name="Clum A."/>
            <person name="Salamov A."/>
            <person name="Andreopoulos B."/>
            <person name="Cheng J.F."/>
            <person name="Woyke T."/>
            <person name="Pelin A."/>
            <person name="Henrissat B."/>
            <person name="Reynolds N.K."/>
            <person name="Benny G.L."/>
            <person name="Smith M.E."/>
            <person name="James T.Y."/>
            <person name="Grigoriev I.V."/>
        </authorList>
    </citation>
    <scope>NUCLEOTIDE SEQUENCE [LARGE SCALE GENOMIC DNA]</scope>
    <source>
        <strain evidence="13">RSA 468</strain>
    </source>
</reference>
<dbReference type="Proteomes" id="UP000268162">
    <property type="component" value="Unassembled WGS sequence"/>
</dbReference>
<dbReference type="InterPro" id="IPR009346">
    <property type="entry name" value="GRIM-19"/>
</dbReference>
<dbReference type="AlphaFoldDB" id="A0A4P9ZXQ7"/>
<evidence type="ECO:0000256" key="8">
    <source>
        <dbReference type="ARBA" id="ARBA00022989"/>
    </source>
</evidence>
<dbReference type="STRING" id="215637.A0A4P9ZXQ7"/>